<protein>
    <submittedName>
        <fullName evidence="8">Flagellar biosynthetic protein FliR</fullName>
    </submittedName>
</protein>
<dbReference type="InterPro" id="IPR002010">
    <property type="entry name" value="T3SS_IM_R"/>
</dbReference>
<feature type="transmembrane region" description="Helical" evidence="7">
    <location>
        <begin position="42"/>
        <end position="63"/>
    </location>
</feature>
<feature type="transmembrane region" description="Helical" evidence="7">
    <location>
        <begin position="69"/>
        <end position="95"/>
    </location>
</feature>
<name>A0ABP8VYA1_9MICO</name>
<dbReference type="PRINTS" id="PR00953">
    <property type="entry name" value="TYPE3IMRPROT"/>
</dbReference>
<evidence type="ECO:0000256" key="2">
    <source>
        <dbReference type="ARBA" id="ARBA00009772"/>
    </source>
</evidence>
<organism evidence="8 9">
    <name type="scientific">Frondihabitans cladoniiphilus</name>
    <dbReference type="NCBI Taxonomy" id="715785"/>
    <lineage>
        <taxon>Bacteria</taxon>
        <taxon>Bacillati</taxon>
        <taxon>Actinomycetota</taxon>
        <taxon>Actinomycetes</taxon>
        <taxon>Micrococcales</taxon>
        <taxon>Microbacteriaceae</taxon>
        <taxon>Frondihabitans</taxon>
    </lineage>
</organism>
<comment type="subcellular location">
    <subcellularLocation>
        <location evidence="1">Cell membrane</location>
        <topology evidence="1">Multi-pass membrane protein</topology>
    </subcellularLocation>
</comment>
<feature type="transmembrane region" description="Helical" evidence="7">
    <location>
        <begin position="171"/>
        <end position="197"/>
    </location>
</feature>
<dbReference type="EMBL" id="BAABLM010000003">
    <property type="protein sequence ID" value="GAA4674306.1"/>
    <property type="molecule type" value="Genomic_DNA"/>
</dbReference>
<evidence type="ECO:0000256" key="5">
    <source>
        <dbReference type="ARBA" id="ARBA00022989"/>
    </source>
</evidence>
<comment type="caution">
    <text evidence="8">The sequence shown here is derived from an EMBL/GenBank/DDBJ whole genome shotgun (WGS) entry which is preliminary data.</text>
</comment>
<evidence type="ECO:0000256" key="7">
    <source>
        <dbReference type="SAM" id="Phobius"/>
    </source>
</evidence>
<evidence type="ECO:0000256" key="4">
    <source>
        <dbReference type="ARBA" id="ARBA00022692"/>
    </source>
</evidence>
<dbReference type="PANTHER" id="PTHR30065:SF1">
    <property type="entry name" value="SURFACE PRESENTATION OF ANTIGENS PROTEIN SPAR"/>
    <property type="match status" value="1"/>
</dbReference>
<feature type="transmembrane region" description="Helical" evidence="7">
    <location>
        <begin position="12"/>
        <end position="30"/>
    </location>
</feature>
<keyword evidence="8" id="KW-0282">Flagellum</keyword>
<keyword evidence="5 7" id="KW-1133">Transmembrane helix</keyword>
<keyword evidence="4 7" id="KW-0812">Transmembrane</keyword>
<reference evidence="9" key="1">
    <citation type="journal article" date="2019" name="Int. J. Syst. Evol. Microbiol.">
        <title>The Global Catalogue of Microorganisms (GCM) 10K type strain sequencing project: providing services to taxonomists for standard genome sequencing and annotation.</title>
        <authorList>
            <consortium name="The Broad Institute Genomics Platform"/>
            <consortium name="The Broad Institute Genome Sequencing Center for Infectious Disease"/>
            <person name="Wu L."/>
            <person name="Ma J."/>
        </authorList>
    </citation>
    <scope>NUCLEOTIDE SEQUENCE [LARGE SCALE GENOMIC DNA]</scope>
    <source>
        <strain evidence="9">JCM 18956</strain>
    </source>
</reference>
<feature type="transmembrane region" description="Helical" evidence="7">
    <location>
        <begin position="218"/>
        <end position="240"/>
    </location>
</feature>
<evidence type="ECO:0000256" key="3">
    <source>
        <dbReference type="ARBA" id="ARBA00022475"/>
    </source>
</evidence>
<keyword evidence="3" id="KW-1003">Cell membrane</keyword>
<keyword evidence="8" id="KW-0969">Cilium</keyword>
<evidence type="ECO:0000256" key="1">
    <source>
        <dbReference type="ARBA" id="ARBA00004651"/>
    </source>
</evidence>
<keyword evidence="8" id="KW-0966">Cell projection</keyword>
<evidence type="ECO:0000313" key="8">
    <source>
        <dbReference type="EMBL" id="GAA4674306.1"/>
    </source>
</evidence>
<accession>A0ABP8VYA1</accession>
<dbReference type="Proteomes" id="UP001501295">
    <property type="component" value="Unassembled WGS sequence"/>
</dbReference>
<evidence type="ECO:0000256" key="6">
    <source>
        <dbReference type="ARBA" id="ARBA00023136"/>
    </source>
</evidence>
<dbReference type="Pfam" id="PF01311">
    <property type="entry name" value="Bac_export_1"/>
    <property type="match status" value="1"/>
</dbReference>
<gene>
    <name evidence="8" type="primary">fliR</name>
    <name evidence="8" type="ORF">GCM10025780_18460</name>
</gene>
<keyword evidence="6 7" id="KW-0472">Membrane</keyword>
<sequence length="255" mass="26474">MGGLGASFSMDSIEAVMLAGVRIVVFMVIAPPFNFKGIPAQVKALIGLGLALAVSAHVVPGYHSLDTGHFLVALVLELVTGGILGFLVWVIFAAIQSAGSAIDLFGGFQLAQAYDPQQNVNGAQFTRLFQMTSLVLMFTTGGYLLVIGGLLRTFDAIPIGGAISLAHPIEMLTNVTVQMFLATLQIAGPLIVVLFLADVGLGLLTRVAPALNAFQMGFPLKVMISLGLGGMVFIGLPSLVSNLSGQAFQALVGVS</sequence>
<dbReference type="PANTHER" id="PTHR30065">
    <property type="entry name" value="FLAGELLAR BIOSYNTHETIC PROTEIN FLIR"/>
    <property type="match status" value="1"/>
</dbReference>
<keyword evidence="9" id="KW-1185">Reference proteome</keyword>
<comment type="similarity">
    <text evidence="2">Belongs to the FliR/MopE/SpaR family.</text>
</comment>
<proteinExistence type="inferred from homology"/>
<feature type="transmembrane region" description="Helical" evidence="7">
    <location>
        <begin position="134"/>
        <end position="151"/>
    </location>
</feature>
<evidence type="ECO:0000313" key="9">
    <source>
        <dbReference type="Proteomes" id="UP001501295"/>
    </source>
</evidence>